<feature type="compositionally biased region" description="Basic and acidic residues" evidence="1">
    <location>
        <begin position="25"/>
        <end position="36"/>
    </location>
</feature>
<feature type="region of interest" description="Disordered" evidence="1">
    <location>
        <begin position="238"/>
        <end position="271"/>
    </location>
</feature>
<dbReference type="Pfam" id="PF12511">
    <property type="entry name" value="DUF3716"/>
    <property type="match status" value="1"/>
</dbReference>
<comment type="caution">
    <text evidence="2">The sequence shown here is derived from an EMBL/GenBank/DDBJ whole genome shotgun (WGS) entry which is preliminary data.</text>
</comment>
<dbReference type="InterPro" id="IPR022190">
    <property type="entry name" value="DUF3716"/>
</dbReference>
<keyword evidence="3" id="KW-1185">Reference proteome</keyword>
<name>A0AAE0U8I4_9PEZI</name>
<feature type="region of interest" description="Disordered" evidence="1">
    <location>
        <begin position="182"/>
        <end position="214"/>
    </location>
</feature>
<feature type="region of interest" description="Disordered" evidence="1">
    <location>
        <begin position="25"/>
        <end position="44"/>
    </location>
</feature>
<reference evidence="2" key="1">
    <citation type="journal article" date="2023" name="Mol. Phylogenet. Evol.">
        <title>Genome-scale phylogeny and comparative genomics of the fungal order Sordariales.</title>
        <authorList>
            <person name="Hensen N."/>
            <person name="Bonometti L."/>
            <person name="Westerberg I."/>
            <person name="Brannstrom I.O."/>
            <person name="Guillou S."/>
            <person name="Cros-Aarteil S."/>
            <person name="Calhoun S."/>
            <person name="Haridas S."/>
            <person name="Kuo A."/>
            <person name="Mondo S."/>
            <person name="Pangilinan J."/>
            <person name="Riley R."/>
            <person name="LaButti K."/>
            <person name="Andreopoulos B."/>
            <person name="Lipzen A."/>
            <person name="Chen C."/>
            <person name="Yan M."/>
            <person name="Daum C."/>
            <person name="Ng V."/>
            <person name="Clum A."/>
            <person name="Steindorff A."/>
            <person name="Ohm R.A."/>
            <person name="Martin F."/>
            <person name="Silar P."/>
            <person name="Natvig D.O."/>
            <person name="Lalanne C."/>
            <person name="Gautier V."/>
            <person name="Ament-Velasquez S.L."/>
            <person name="Kruys A."/>
            <person name="Hutchinson M.I."/>
            <person name="Powell A.J."/>
            <person name="Barry K."/>
            <person name="Miller A.N."/>
            <person name="Grigoriev I.V."/>
            <person name="Debuchy R."/>
            <person name="Gladieux P."/>
            <person name="Hiltunen Thoren M."/>
            <person name="Johannesson H."/>
        </authorList>
    </citation>
    <scope>NUCLEOTIDE SEQUENCE</scope>
    <source>
        <strain evidence="2">CBS 232.78</strain>
    </source>
</reference>
<organism evidence="2 3">
    <name type="scientific">Podospora didyma</name>
    <dbReference type="NCBI Taxonomy" id="330526"/>
    <lineage>
        <taxon>Eukaryota</taxon>
        <taxon>Fungi</taxon>
        <taxon>Dikarya</taxon>
        <taxon>Ascomycota</taxon>
        <taxon>Pezizomycotina</taxon>
        <taxon>Sordariomycetes</taxon>
        <taxon>Sordariomycetidae</taxon>
        <taxon>Sordariales</taxon>
        <taxon>Podosporaceae</taxon>
        <taxon>Podospora</taxon>
    </lineage>
</organism>
<dbReference type="EMBL" id="JAULSW010000001">
    <property type="protein sequence ID" value="KAK3394926.1"/>
    <property type="molecule type" value="Genomic_DNA"/>
</dbReference>
<protein>
    <submittedName>
        <fullName evidence="2">Uncharacterized protein</fullName>
    </submittedName>
</protein>
<gene>
    <name evidence="2" type="ORF">B0H63DRAFT_62381</name>
</gene>
<evidence type="ECO:0000256" key="1">
    <source>
        <dbReference type="SAM" id="MobiDB-lite"/>
    </source>
</evidence>
<evidence type="ECO:0000313" key="2">
    <source>
        <dbReference type="EMBL" id="KAK3394926.1"/>
    </source>
</evidence>
<accession>A0AAE0U8I4</accession>
<feature type="compositionally biased region" description="Polar residues" evidence="1">
    <location>
        <begin position="255"/>
        <end position="271"/>
    </location>
</feature>
<dbReference type="Proteomes" id="UP001285441">
    <property type="component" value="Unassembled WGS sequence"/>
</dbReference>
<proteinExistence type="predicted"/>
<dbReference type="AlphaFoldDB" id="A0AAE0U8I4"/>
<feature type="compositionally biased region" description="Polar residues" evidence="1">
    <location>
        <begin position="190"/>
        <end position="199"/>
    </location>
</feature>
<sequence length="424" mass="47529">MDYTNNYEETVDEVWEALRQEAAEEMEGGRRVKSEDLDPGSEGVYSREHIQRTIEVLGVDTDNTKLLLSLPDLTFHIQTRQIKPGVYRTLSFPSSTGGRRNAEAALMMLKGLWKLPEDECLHCQAENGPFAQCVAIPGIGQGSCANCHYNCAGERCSFRQYVDFCGKISPGLERSITRSMTARQEKPGLGTNTTHQVASPTGGPDLSPTPTKRHRIGLRQTKLMPAKKAKAMNTTKPANAFSSPIRHRKGGPRENGSTRAGNAAQDVNTSARGRELSYWPTKQREINFRQKNSTQTNSGKDIDPFVVRELDRSSWSTEGREIKTPRNVSTRVKNSSKVEVKTVPTWEPDLGHVPVDTLVTCREIFRGFTQHLYDQVYEAKKLQAPHVPVEALSFCHQKNTELIDHLTWQLGKAKEKKARNGVRR</sequence>
<evidence type="ECO:0000313" key="3">
    <source>
        <dbReference type="Proteomes" id="UP001285441"/>
    </source>
</evidence>
<reference evidence="2" key="2">
    <citation type="submission" date="2023-06" db="EMBL/GenBank/DDBJ databases">
        <authorList>
            <consortium name="Lawrence Berkeley National Laboratory"/>
            <person name="Haridas S."/>
            <person name="Hensen N."/>
            <person name="Bonometti L."/>
            <person name="Westerberg I."/>
            <person name="Brannstrom I.O."/>
            <person name="Guillou S."/>
            <person name="Cros-Aarteil S."/>
            <person name="Calhoun S."/>
            <person name="Kuo A."/>
            <person name="Mondo S."/>
            <person name="Pangilinan J."/>
            <person name="Riley R."/>
            <person name="LaButti K."/>
            <person name="Andreopoulos B."/>
            <person name="Lipzen A."/>
            <person name="Chen C."/>
            <person name="Yanf M."/>
            <person name="Daum C."/>
            <person name="Ng V."/>
            <person name="Clum A."/>
            <person name="Steindorff A."/>
            <person name="Ohm R."/>
            <person name="Martin F."/>
            <person name="Silar P."/>
            <person name="Natvig D."/>
            <person name="Lalanne C."/>
            <person name="Gautier V."/>
            <person name="Ament-velasquez S.L."/>
            <person name="Kruys A."/>
            <person name="Hutchinson M.I."/>
            <person name="Powell A.J."/>
            <person name="Barry K."/>
            <person name="Miller A.N."/>
            <person name="Grigoriev I.V."/>
            <person name="Debuchy R."/>
            <person name="Gladieux P."/>
            <person name="Thoren M.H."/>
            <person name="Johannesson H."/>
        </authorList>
    </citation>
    <scope>NUCLEOTIDE SEQUENCE</scope>
    <source>
        <strain evidence="2">CBS 232.78</strain>
    </source>
</reference>